<keyword evidence="4" id="KW-1185">Reference proteome</keyword>
<feature type="compositionally biased region" description="Polar residues" evidence="1">
    <location>
        <begin position="529"/>
        <end position="540"/>
    </location>
</feature>
<feature type="compositionally biased region" description="Low complexity" evidence="1">
    <location>
        <begin position="717"/>
        <end position="734"/>
    </location>
</feature>
<reference evidence="3 4" key="1">
    <citation type="journal article" date="2024" name="Nat. Commun.">
        <title>Phylogenomics reveals the evolutionary origins of lichenization in chlorophyte algae.</title>
        <authorList>
            <person name="Puginier C."/>
            <person name="Libourel C."/>
            <person name="Otte J."/>
            <person name="Skaloud P."/>
            <person name="Haon M."/>
            <person name="Grisel S."/>
            <person name="Petersen M."/>
            <person name="Berrin J.G."/>
            <person name="Delaux P.M."/>
            <person name="Dal Grande F."/>
            <person name="Keller J."/>
        </authorList>
    </citation>
    <scope>NUCLEOTIDE SEQUENCE [LARGE SCALE GENOMIC DNA]</scope>
    <source>
        <strain evidence="3 4">SAG 216-7</strain>
    </source>
</reference>
<feature type="domain" description="SCP" evidence="2">
    <location>
        <begin position="98"/>
        <end position="194"/>
    </location>
</feature>
<dbReference type="Pfam" id="PF00188">
    <property type="entry name" value="CAP"/>
    <property type="match status" value="1"/>
</dbReference>
<dbReference type="PANTHER" id="PTHR31157:SF1">
    <property type="entry name" value="SCP DOMAIN-CONTAINING PROTEIN"/>
    <property type="match status" value="1"/>
</dbReference>
<dbReference type="PANTHER" id="PTHR31157">
    <property type="entry name" value="SCP DOMAIN-CONTAINING PROTEIN"/>
    <property type="match status" value="1"/>
</dbReference>
<feature type="region of interest" description="Disordered" evidence="1">
    <location>
        <begin position="479"/>
        <end position="553"/>
    </location>
</feature>
<name>A0ABR2YCW0_9CHLO</name>
<organism evidence="3 4">
    <name type="scientific">Coccomyxa subellipsoidea</name>
    <dbReference type="NCBI Taxonomy" id="248742"/>
    <lineage>
        <taxon>Eukaryota</taxon>
        <taxon>Viridiplantae</taxon>
        <taxon>Chlorophyta</taxon>
        <taxon>core chlorophytes</taxon>
        <taxon>Trebouxiophyceae</taxon>
        <taxon>Trebouxiophyceae incertae sedis</taxon>
        <taxon>Coccomyxaceae</taxon>
        <taxon>Coccomyxa</taxon>
    </lineage>
</organism>
<feature type="compositionally biased region" description="Pro residues" evidence="1">
    <location>
        <begin position="506"/>
        <end position="524"/>
    </location>
</feature>
<gene>
    <name evidence="3" type="ORF">WJX75_003479</name>
</gene>
<accession>A0ABR2YCW0</accession>
<protein>
    <recommendedName>
        <fullName evidence="2">SCP domain-containing protein</fullName>
    </recommendedName>
</protein>
<evidence type="ECO:0000259" key="2">
    <source>
        <dbReference type="Pfam" id="PF00188"/>
    </source>
</evidence>
<sequence length="1050" mass="105363">MSGLLVQPTASGTGALSIQSATAATSGPTCNGDVECQALCPVTDFTQAQPALPAAAVQQQLAQCANAMRTSPGSFAGIINGVCNFADFQTDVTKPPRPPWVVDLVLNAVATVHTNDMAATNFFNHYSQNGSSPYDRIANIFPSVTFISELIAAGWTDVRSVVVQFMCSAKHRNLFMSCSYDTIGWGVEYAGEPGSAAVSAQWPTYFTADLACSLGSACTCDTTPLVSAIAADVIAAIQAYAAPVVVNVTSSQLGSNTGRRRLLQTSSTEQPTVSFTLTFPSASASSSASSLQADVSAALTSNLGSTPVQITYSPAAAAAGVAFSVSVQFPPNNQLSATVATPYTSGSSGTPTLQSTVTATVTLTNVPSTAVPDATWTDVLASDVTSYVGGAQPFVSAVADTSGPNLAINLTAVYPTNSQLSGTADVGSLQASSLAYGLRTAPASVFLGLIAKVGPVSISNLQTITKVVQSGGPAIPSAPLVAQTPAASTPPATSPSPVSSQSPGPVSTPSPQPTPAAIPPPVATPSPVNVQSPAHVSSPTPAAGPMPSNGPQLQPTVIFTLTFPGVAPGSVKDPRTVEVAVAQDIEAYLGADKLSKVTEMPMTGGQSWALNVTVSLVPDGNDQVSEATALAQAFAAAVAATPQQVFKTAAAKANAQPSASAVQRLVRIVGGAHGSAESAPAPGGFTTSPAADTGSPALVASPASQQPPATPLPTPSSTPGATPAVTPAADVTSPSPAAPGPALQPTMQLVTFSLLLSDVSAAGHATDVQGYIITDVNAYVGGSPPVLTSFLEDSSGQNLVLNVSVAYPGSAPRTSQDFANAQLSAEALATAINSDPASVFKTLIAQKTNAAQVLLPVSVKHGPLTISGVRVTQKATDANSAIESYAGPVAAPVPYVKLPAGPNPYPAGIAASNASYKQQQPGSNATSAVQLYAINMQFSDGQAQSDKINNMLLLSTGGGNNGGAGGGNAAAGAPAPENFTIQTSHGVPAAVTAIVPYTPQPDLYLVQVSTPADYTGPVTITYSSAAASASLSFEIMIQLAVKVTACSFSA</sequence>
<evidence type="ECO:0000313" key="4">
    <source>
        <dbReference type="Proteomes" id="UP001491310"/>
    </source>
</evidence>
<dbReference type="Gene3D" id="3.40.33.10">
    <property type="entry name" value="CAP"/>
    <property type="match status" value="1"/>
</dbReference>
<feature type="compositionally biased region" description="Low complexity" evidence="1">
    <location>
        <begin position="695"/>
        <end position="707"/>
    </location>
</feature>
<dbReference type="SUPFAM" id="SSF55797">
    <property type="entry name" value="PR-1-like"/>
    <property type="match status" value="1"/>
</dbReference>
<dbReference type="CDD" id="cd05379">
    <property type="entry name" value="CAP_bacterial"/>
    <property type="match status" value="1"/>
</dbReference>
<evidence type="ECO:0000313" key="3">
    <source>
        <dbReference type="EMBL" id="KAK9902709.1"/>
    </source>
</evidence>
<proteinExistence type="predicted"/>
<dbReference type="InterPro" id="IPR014044">
    <property type="entry name" value="CAP_dom"/>
</dbReference>
<dbReference type="EMBL" id="JALJOT010000015">
    <property type="protein sequence ID" value="KAK9902709.1"/>
    <property type="molecule type" value="Genomic_DNA"/>
</dbReference>
<feature type="region of interest" description="Disordered" evidence="1">
    <location>
        <begin position="673"/>
        <end position="742"/>
    </location>
</feature>
<dbReference type="Proteomes" id="UP001491310">
    <property type="component" value="Unassembled WGS sequence"/>
</dbReference>
<evidence type="ECO:0000256" key="1">
    <source>
        <dbReference type="SAM" id="MobiDB-lite"/>
    </source>
</evidence>
<feature type="compositionally biased region" description="Low complexity" evidence="1">
    <location>
        <begin position="481"/>
        <end position="505"/>
    </location>
</feature>
<comment type="caution">
    <text evidence="3">The sequence shown here is derived from an EMBL/GenBank/DDBJ whole genome shotgun (WGS) entry which is preliminary data.</text>
</comment>
<dbReference type="InterPro" id="IPR035940">
    <property type="entry name" value="CAP_sf"/>
</dbReference>